<proteinExistence type="predicted"/>
<gene>
    <name evidence="1" type="ORF">ACFYWW_10545</name>
</gene>
<protein>
    <submittedName>
        <fullName evidence="1">DUF6083 domain-containing protein</fullName>
    </submittedName>
</protein>
<accession>A0ABW6RCE1</accession>
<comment type="caution">
    <text evidence="1">The sequence shown here is derived from an EMBL/GenBank/DDBJ whole genome shotgun (WGS) entry which is preliminary data.</text>
</comment>
<dbReference type="Proteomes" id="UP001601976">
    <property type="component" value="Unassembled WGS sequence"/>
</dbReference>
<reference evidence="1 2" key="1">
    <citation type="submission" date="2024-10" db="EMBL/GenBank/DDBJ databases">
        <title>The Natural Products Discovery Center: Release of the First 8490 Sequenced Strains for Exploring Actinobacteria Biosynthetic Diversity.</title>
        <authorList>
            <person name="Kalkreuter E."/>
            <person name="Kautsar S.A."/>
            <person name="Yang D."/>
            <person name="Bader C.D."/>
            <person name="Teijaro C.N."/>
            <person name="Fluegel L."/>
            <person name="Davis C.M."/>
            <person name="Simpson J.R."/>
            <person name="Lauterbach L."/>
            <person name="Steele A.D."/>
            <person name="Gui C."/>
            <person name="Meng S."/>
            <person name="Li G."/>
            <person name="Viehrig K."/>
            <person name="Ye F."/>
            <person name="Su P."/>
            <person name="Kiefer A.F."/>
            <person name="Nichols A."/>
            <person name="Cepeda A.J."/>
            <person name="Yan W."/>
            <person name="Fan B."/>
            <person name="Jiang Y."/>
            <person name="Adhikari A."/>
            <person name="Zheng C.-J."/>
            <person name="Schuster L."/>
            <person name="Cowan T.M."/>
            <person name="Smanski M.J."/>
            <person name="Chevrette M.G."/>
            <person name="De Carvalho L.P.S."/>
            <person name="Shen B."/>
        </authorList>
    </citation>
    <scope>NUCLEOTIDE SEQUENCE [LARGE SCALE GENOMIC DNA]</scope>
    <source>
        <strain evidence="1 2">NPDC003029</strain>
    </source>
</reference>
<sequence length="164" mass="17287">MVSYDERDACDACGVARGRWRAVLGMTLCGPCERTGGSPPGREPVLLAEVLATTAVELTLAARTSAAVPDPRAARTTACKQCGAPASWHRTVRGRWILIEPGDRPLGAVPAGKRWRIAGDGTAVNLGSSSPSDTCRISHFDLCPARSATAGGPGHPRYEIYSQM</sequence>
<dbReference type="RefSeq" id="WP_387895064.1">
    <property type="nucleotide sequence ID" value="NZ_JBIAPK010000003.1"/>
</dbReference>
<evidence type="ECO:0000313" key="2">
    <source>
        <dbReference type="Proteomes" id="UP001601976"/>
    </source>
</evidence>
<dbReference type="EMBL" id="JBIAPK010000003">
    <property type="protein sequence ID" value="MFF3339155.1"/>
    <property type="molecule type" value="Genomic_DNA"/>
</dbReference>
<dbReference type="InterPro" id="IPR045729">
    <property type="entry name" value="DUF6083"/>
</dbReference>
<dbReference type="Pfam" id="PF19561">
    <property type="entry name" value="DUF6083"/>
    <property type="match status" value="1"/>
</dbReference>
<name>A0ABW6RCE1_9ACTN</name>
<organism evidence="1 2">
    <name type="scientific">Streptomyces flavidovirens</name>
    <dbReference type="NCBI Taxonomy" id="67298"/>
    <lineage>
        <taxon>Bacteria</taxon>
        <taxon>Bacillati</taxon>
        <taxon>Actinomycetota</taxon>
        <taxon>Actinomycetes</taxon>
        <taxon>Kitasatosporales</taxon>
        <taxon>Streptomycetaceae</taxon>
        <taxon>Streptomyces</taxon>
    </lineage>
</organism>
<keyword evidence="2" id="KW-1185">Reference proteome</keyword>
<evidence type="ECO:0000313" key="1">
    <source>
        <dbReference type="EMBL" id="MFF3339155.1"/>
    </source>
</evidence>